<evidence type="ECO:0000313" key="1">
    <source>
        <dbReference type="EMBL" id="VFJ71109.1"/>
    </source>
</evidence>
<keyword evidence="1" id="KW-0547">Nucleotide-binding</keyword>
<dbReference type="EMBL" id="CAADFD010000210">
    <property type="protein sequence ID" value="VFJ71109.1"/>
    <property type="molecule type" value="Genomic_DNA"/>
</dbReference>
<organism evidence="1">
    <name type="scientific">Candidatus Kentrum sp. FW</name>
    <dbReference type="NCBI Taxonomy" id="2126338"/>
    <lineage>
        <taxon>Bacteria</taxon>
        <taxon>Pseudomonadati</taxon>
        <taxon>Pseudomonadota</taxon>
        <taxon>Gammaproteobacteria</taxon>
        <taxon>Candidatus Kentrum</taxon>
    </lineage>
</organism>
<reference evidence="1" key="1">
    <citation type="submission" date="2019-02" db="EMBL/GenBank/DDBJ databases">
        <authorList>
            <person name="Gruber-Vodicka R. H."/>
            <person name="Seah K. B. B."/>
        </authorList>
    </citation>
    <scope>NUCLEOTIDE SEQUENCE</scope>
    <source>
        <strain evidence="1">BECK_BZ106</strain>
    </source>
</reference>
<dbReference type="GO" id="GO:0005524">
    <property type="term" value="F:ATP binding"/>
    <property type="evidence" value="ECO:0007669"/>
    <property type="project" value="UniProtKB-KW"/>
</dbReference>
<gene>
    <name evidence="1" type="ORF">BECKFW1821B_GA0114236_12102</name>
</gene>
<keyword evidence="1" id="KW-0067">ATP-binding</keyword>
<dbReference type="AlphaFoldDB" id="A0A450TS17"/>
<sequence length="57" mass="6533">MPIARIENLKRHYHFGDTTVHSLNGVSAEFDAGEFSTIEYPRLPEPAHRGEIPERRS</sequence>
<name>A0A450TS17_9GAMM</name>
<protein>
    <submittedName>
        <fullName evidence="1">Putative ABC transport system ATP-binding protein</fullName>
    </submittedName>
</protein>
<accession>A0A450TS17</accession>
<proteinExistence type="predicted"/>